<dbReference type="CDD" id="cd00397">
    <property type="entry name" value="DNA_BRE_C"/>
    <property type="match status" value="1"/>
</dbReference>
<dbReference type="InterPro" id="IPR050090">
    <property type="entry name" value="Tyrosine_recombinase_XerCD"/>
</dbReference>
<name>A0ABV1LUJ6_9BURK</name>
<dbReference type="RefSeq" id="WP_349544737.1">
    <property type="nucleotide sequence ID" value="NZ_JAOALG010000002.1"/>
</dbReference>
<evidence type="ECO:0000313" key="7">
    <source>
        <dbReference type="Proteomes" id="UP001469089"/>
    </source>
</evidence>
<sequence length="407" mass="45567">MSHDEAFDFNDATQHVPLRLDYLFTSRPQTHLINEVGPNRTPAETCTIDAKDDLEAINAWLLEHHESGSTIRSYRKEIERFYNWLVLIQHKSLGGVTSDDFDVYDLFMKAPPDAWCGPRNGRRKTGRWRPYESALSAKSRSQAKIILGACFSYLVAVRYLVGNPIPLERPTRKRITGERLESLGGRHIPLPAFSKLIQALEQQADVLPSKTIRSIAVAERHLFVVRFLANTGLRGEELAKAKMTDIICEEQPLTRRSYWTMAVRSGGTFLRKIAVNATALAALRRYRQVYGADASIFSEDSPILLPLSGRRTPPKLLSAQMVYTISMEALKIASLHYASSDPQTSALLSKATPHWLRTTFATMAAQCGIAQEVIQKQIGVSSLQPAVPICPDADAIEFFDMVARLKL</sequence>
<evidence type="ECO:0000313" key="6">
    <source>
        <dbReference type="EMBL" id="MEQ5842994.1"/>
    </source>
</evidence>
<comment type="subcellular location">
    <subcellularLocation>
        <location evidence="1">Cytoplasm</location>
    </subcellularLocation>
</comment>
<dbReference type="SUPFAM" id="SSF56349">
    <property type="entry name" value="DNA breaking-rejoining enzymes"/>
    <property type="match status" value="1"/>
</dbReference>
<dbReference type="InterPro" id="IPR013762">
    <property type="entry name" value="Integrase-like_cat_sf"/>
</dbReference>
<dbReference type="InterPro" id="IPR011010">
    <property type="entry name" value="DNA_brk_join_enz"/>
</dbReference>
<proteinExistence type="predicted"/>
<keyword evidence="3" id="KW-0238">DNA-binding</keyword>
<evidence type="ECO:0000259" key="5">
    <source>
        <dbReference type="PROSITE" id="PS51898"/>
    </source>
</evidence>
<dbReference type="PANTHER" id="PTHR30349:SF77">
    <property type="entry name" value="TYROSINE RECOMBINASE XERC"/>
    <property type="match status" value="1"/>
</dbReference>
<evidence type="ECO:0000256" key="4">
    <source>
        <dbReference type="ARBA" id="ARBA00023172"/>
    </source>
</evidence>
<evidence type="ECO:0000256" key="2">
    <source>
        <dbReference type="ARBA" id="ARBA00022908"/>
    </source>
</evidence>
<dbReference type="EMBL" id="JAOALG010000002">
    <property type="protein sequence ID" value="MEQ5842994.1"/>
    <property type="molecule type" value="Genomic_DNA"/>
</dbReference>
<protein>
    <submittedName>
        <fullName evidence="6">Site-specific integrase</fullName>
    </submittedName>
</protein>
<dbReference type="Pfam" id="PF00589">
    <property type="entry name" value="Phage_integrase"/>
    <property type="match status" value="1"/>
</dbReference>
<dbReference type="Gene3D" id="1.10.443.10">
    <property type="entry name" value="Intergrase catalytic core"/>
    <property type="match status" value="1"/>
</dbReference>
<feature type="domain" description="Tyr recombinase" evidence="5">
    <location>
        <begin position="195"/>
        <end position="407"/>
    </location>
</feature>
<dbReference type="PANTHER" id="PTHR30349">
    <property type="entry name" value="PHAGE INTEGRASE-RELATED"/>
    <property type="match status" value="1"/>
</dbReference>
<dbReference type="InterPro" id="IPR010998">
    <property type="entry name" value="Integrase_recombinase_N"/>
</dbReference>
<keyword evidence="4" id="KW-0233">DNA recombination</keyword>
<accession>A0ABV1LUJ6</accession>
<comment type="caution">
    <text evidence="6">The sequence shown here is derived from an EMBL/GenBank/DDBJ whole genome shotgun (WGS) entry which is preliminary data.</text>
</comment>
<dbReference type="PROSITE" id="PS51898">
    <property type="entry name" value="TYR_RECOMBINASE"/>
    <property type="match status" value="1"/>
</dbReference>
<dbReference type="Proteomes" id="UP001469089">
    <property type="component" value="Unassembled WGS sequence"/>
</dbReference>
<evidence type="ECO:0000256" key="3">
    <source>
        <dbReference type="ARBA" id="ARBA00023125"/>
    </source>
</evidence>
<organism evidence="6 7">
    <name type="scientific">Paraburkholderia acidicola</name>
    <dbReference type="NCBI Taxonomy" id="1912599"/>
    <lineage>
        <taxon>Bacteria</taxon>
        <taxon>Pseudomonadati</taxon>
        <taxon>Pseudomonadota</taxon>
        <taxon>Betaproteobacteria</taxon>
        <taxon>Burkholderiales</taxon>
        <taxon>Burkholderiaceae</taxon>
        <taxon>Paraburkholderia</taxon>
    </lineage>
</organism>
<dbReference type="Gene3D" id="1.10.150.130">
    <property type="match status" value="1"/>
</dbReference>
<dbReference type="InterPro" id="IPR002104">
    <property type="entry name" value="Integrase_catalytic"/>
</dbReference>
<gene>
    <name evidence="6" type="ORF">N0A02_26420</name>
</gene>
<evidence type="ECO:0000256" key="1">
    <source>
        <dbReference type="ARBA" id="ARBA00004496"/>
    </source>
</evidence>
<reference evidence="6 7" key="1">
    <citation type="journal article" date="2024" name="Chem. Sci.">
        <title>Discovery of a lagriamide polyketide by integrated genome mining, isotopic labeling, and untargeted metabolomics.</title>
        <authorList>
            <person name="Fergusson C.H."/>
            <person name="Saulog J."/>
            <person name="Paulo B.S."/>
            <person name="Wilson D.M."/>
            <person name="Liu D.Y."/>
            <person name="Morehouse N.J."/>
            <person name="Waterworth S."/>
            <person name="Barkei J."/>
            <person name="Gray C.A."/>
            <person name="Kwan J.C."/>
            <person name="Eustaquio A.S."/>
            <person name="Linington R.G."/>
        </authorList>
    </citation>
    <scope>NUCLEOTIDE SEQUENCE [LARGE SCALE GENOMIC DNA]</scope>
    <source>
        <strain evidence="6 7">RL17-338-BIF-B</strain>
    </source>
</reference>
<keyword evidence="7" id="KW-1185">Reference proteome</keyword>
<keyword evidence="2" id="KW-0229">DNA integration</keyword>